<dbReference type="Gene3D" id="2.40.10.410">
    <property type="entry name" value="FlgT, C-terminal domain"/>
    <property type="match status" value="1"/>
</dbReference>
<dbReference type="OrthoDB" id="8778507at2"/>
<dbReference type="EMBL" id="SLWF01000008">
    <property type="protein sequence ID" value="TCN85831.1"/>
    <property type="molecule type" value="Genomic_DNA"/>
</dbReference>
<accession>A0A4R2FCJ2</accession>
<dbReference type="Pfam" id="PF16548">
    <property type="entry name" value="FlgT_N"/>
    <property type="match status" value="1"/>
</dbReference>
<dbReference type="AlphaFoldDB" id="A0A4R2FCJ2"/>
<keyword evidence="5" id="KW-0282">Flagellum</keyword>
<dbReference type="InterPro" id="IPR032388">
    <property type="entry name" value="FlgT_C"/>
</dbReference>
<evidence type="ECO:0000259" key="4">
    <source>
        <dbReference type="Pfam" id="PF16548"/>
    </source>
</evidence>
<dbReference type="Gene3D" id="3.40.50.10610">
    <property type="entry name" value="ABC-type transport auxiliary lipoprotein component"/>
    <property type="match status" value="1"/>
</dbReference>
<comment type="caution">
    <text evidence="5">The sequence shown here is derived from an EMBL/GenBank/DDBJ whole genome shotgun (WGS) entry which is preliminary data.</text>
</comment>
<evidence type="ECO:0000259" key="3">
    <source>
        <dbReference type="Pfam" id="PF16539"/>
    </source>
</evidence>
<dbReference type="Gene3D" id="3.30.1660.40">
    <property type="entry name" value="FlgT, N-terminal domain"/>
    <property type="match status" value="1"/>
</dbReference>
<feature type="chain" id="PRO_5020399168" evidence="1">
    <location>
        <begin position="20"/>
        <end position="382"/>
    </location>
</feature>
<gene>
    <name evidence="5" type="ORF">EDC91_10869</name>
</gene>
<dbReference type="RefSeq" id="WP_133038583.1">
    <property type="nucleotide sequence ID" value="NZ_SLWF01000008.1"/>
</dbReference>
<protein>
    <submittedName>
        <fullName evidence="5">Flagellar assembly T-like protein</fullName>
    </submittedName>
</protein>
<reference evidence="5 6" key="1">
    <citation type="submission" date="2019-03" db="EMBL/GenBank/DDBJ databases">
        <title>Freshwater and sediment microbial communities from various areas in North America, analyzing microbe dynamics in response to fracking.</title>
        <authorList>
            <person name="Lamendella R."/>
        </authorList>
    </citation>
    <scope>NUCLEOTIDE SEQUENCE [LARGE SCALE GENOMIC DNA]</scope>
    <source>
        <strain evidence="5 6">74A</strain>
    </source>
</reference>
<dbReference type="InterPro" id="IPR038165">
    <property type="entry name" value="FlgT_C_sf"/>
</dbReference>
<dbReference type="InterPro" id="IPR032370">
    <property type="entry name" value="FlgT_N"/>
</dbReference>
<dbReference type="Proteomes" id="UP000294832">
    <property type="component" value="Unassembled WGS sequence"/>
</dbReference>
<keyword evidence="5" id="KW-0966">Cell projection</keyword>
<dbReference type="Pfam" id="PF16538">
    <property type="entry name" value="FlgT_C"/>
    <property type="match status" value="1"/>
</dbReference>
<proteinExistence type="predicted"/>
<evidence type="ECO:0000313" key="6">
    <source>
        <dbReference type="Proteomes" id="UP000294832"/>
    </source>
</evidence>
<keyword evidence="6" id="KW-1185">Reference proteome</keyword>
<evidence type="ECO:0000313" key="5">
    <source>
        <dbReference type="EMBL" id="TCN85831.1"/>
    </source>
</evidence>
<feature type="signal peptide" evidence="1">
    <location>
        <begin position="1"/>
        <end position="19"/>
    </location>
</feature>
<sequence length="382" mass="41686">MKQMFCLLLLLGLAIPCQAQWVEATGDAKIVNGDTAKARETAIQNAIRLVLLQNGGNFQASQFVSNGNLTTQALELSAAANVKAVELLNERKDGERLIVTVKIDLQANDSQSCPTDGLKAAILIPQAVLDDRGQLRYGRLEKLPSVLTQHLASTLKQSSVFSFPLALAEKQVDMPTLTTAGLRVPAIISEMTDSQYLLLPELLDISVAPPTSAPLGLWQHDPLRQFQLRLTLYHGISGEIIWQHEYTTSAPWEFDKTAMVNPASSEFWQSAYGESVNDVLKQSVTDIDQALNCRPLLAQIIARDNSRVVLNIGRQNGVQKGDKFKIALQYNVNDQLNRPHALATATPVTITIDQTSETTATALIGGENAALNIQVNDIALKK</sequence>
<dbReference type="Pfam" id="PF16539">
    <property type="entry name" value="FlgT_M"/>
    <property type="match status" value="1"/>
</dbReference>
<evidence type="ECO:0000259" key="2">
    <source>
        <dbReference type="Pfam" id="PF16538"/>
    </source>
</evidence>
<keyword evidence="1" id="KW-0732">Signal</keyword>
<dbReference type="InterPro" id="IPR032386">
    <property type="entry name" value="FlgT_M"/>
</dbReference>
<dbReference type="InterPro" id="IPR038180">
    <property type="entry name" value="FlgT_N_sf"/>
</dbReference>
<keyword evidence="5" id="KW-0969">Cilium</keyword>
<feature type="domain" description="Flagellar assembly protein T N-terminal" evidence="4">
    <location>
        <begin position="20"/>
        <end position="106"/>
    </location>
</feature>
<organism evidence="5 6">
    <name type="scientific">Shewanella fodinae</name>
    <dbReference type="NCBI Taxonomy" id="552357"/>
    <lineage>
        <taxon>Bacteria</taxon>
        <taxon>Pseudomonadati</taxon>
        <taxon>Pseudomonadota</taxon>
        <taxon>Gammaproteobacteria</taxon>
        <taxon>Alteromonadales</taxon>
        <taxon>Shewanellaceae</taxon>
        <taxon>Shewanella</taxon>
    </lineage>
</organism>
<feature type="domain" description="Flagellar assembly protein T middle" evidence="3">
    <location>
        <begin position="112"/>
        <end position="261"/>
    </location>
</feature>
<evidence type="ECO:0000256" key="1">
    <source>
        <dbReference type="SAM" id="SignalP"/>
    </source>
</evidence>
<name>A0A4R2FCJ2_9GAMM</name>
<feature type="domain" description="Flagellar assembly protein T C-terminal" evidence="2">
    <location>
        <begin position="306"/>
        <end position="381"/>
    </location>
</feature>